<sequence length="427" mass="45886">MAILPATTARRVRDGSVGDGPELEGPTLERPDVEPDLAPGPLGAVIERWIPPALLIVSWIVGWIAAHTWMVGEPVTWALVPTAALLALRVVLERTLRRTGPDSPQLIAAYGLHLVLVLVALVLNPLTCIYAFCGYLDSGRFLGGARERAVVVATALLCAVGQVGGFRVVLEETWFFAGLAAVNLLIALGMMHLAREREGLLVQRERSLAEISRVNEENSRLHEQLMAGARRAGAGEERTRLSREIHDTVAQGLVGVIRQLEAVGPGIDEAARHRVTVAEEAARDCLLEARRAVEALGPHQLHDGDVVEALSALVARWARTHRVVAGFDGDDAPRDGRHAEVLVRIAQEALANIARHAEAGAVSVTLTGDDRDQILRIVDDGIGFDPETVPRGHGLENMRTRALEAGGDLGVDARTGRGCTVTARVPR</sequence>
<keyword evidence="5" id="KW-0472">Membrane</keyword>
<dbReference type="Pfam" id="PF07730">
    <property type="entry name" value="HisKA_3"/>
    <property type="match status" value="1"/>
</dbReference>
<feature type="domain" description="Histidine kinase" evidence="6">
    <location>
        <begin position="342"/>
        <end position="427"/>
    </location>
</feature>
<dbReference type="Pfam" id="PF02518">
    <property type="entry name" value="HATPase_c"/>
    <property type="match status" value="1"/>
</dbReference>
<feature type="transmembrane region" description="Helical" evidence="5">
    <location>
        <begin position="75"/>
        <end position="92"/>
    </location>
</feature>
<evidence type="ECO:0000256" key="2">
    <source>
        <dbReference type="ARBA" id="ARBA00022777"/>
    </source>
</evidence>
<keyword evidence="5" id="KW-0812">Transmembrane</keyword>
<organism evidence="7 8">
    <name type="scientific">Brachybacterium tyrofermentans</name>
    <dbReference type="NCBI Taxonomy" id="47848"/>
    <lineage>
        <taxon>Bacteria</taxon>
        <taxon>Bacillati</taxon>
        <taxon>Actinomycetota</taxon>
        <taxon>Actinomycetes</taxon>
        <taxon>Micrococcales</taxon>
        <taxon>Dermabacteraceae</taxon>
        <taxon>Brachybacterium</taxon>
    </lineage>
</organism>
<accession>A0ABW0FP43</accession>
<keyword evidence="3" id="KW-0902">Two-component regulatory system</keyword>
<feature type="region of interest" description="Disordered" evidence="4">
    <location>
        <begin position="1"/>
        <end position="32"/>
    </location>
</feature>
<dbReference type="Proteomes" id="UP001595937">
    <property type="component" value="Unassembled WGS sequence"/>
</dbReference>
<dbReference type="GeneID" id="303296349"/>
<keyword evidence="5" id="KW-1133">Transmembrane helix</keyword>
<comment type="caution">
    <text evidence="7">The sequence shown here is derived from an EMBL/GenBank/DDBJ whole genome shotgun (WGS) entry which is preliminary data.</text>
</comment>
<dbReference type="SMART" id="SM00387">
    <property type="entry name" value="HATPase_c"/>
    <property type="match status" value="1"/>
</dbReference>
<dbReference type="GO" id="GO:0016301">
    <property type="term" value="F:kinase activity"/>
    <property type="evidence" value="ECO:0007669"/>
    <property type="project" value="UniProtKB-KW"/>
</dbReference>
<keyword evidence="1" id="KW-0808">Transferase</keyword>
<evidence type="ECO:0000313" key="8">
    <source>
        <dbReference type="Proteomes" id="UP001595937"/>
    </source>
</evidence>
<feature type="transmembrane region" description="Helical" evidence="5">
    <location>
        <begin position="148"/>
        <end position="168"/>
    </location>
</feature>
<dbReference type="PANTHER" id="PTHR24421">
    <property type="entry name" value="NITRATE/NITRITE SENSOR PROTEIN NARX-RELATED"/>
    <property type="match status" value="1"/>
</dbReference>
<evidence type="ECO:0000259" key="6">
    <source>
        <dbReference type="PROSITE" id="PS50109"/>
    </source>
</evidence>
<dbReference type="PIRSF" id="PIRSF037434">
    <property type="entry name" value="STHK_ChrS"/>
    <property type="match status" value="1"/>
</dbReference>
<name>A0ABW0FP43_9MICO</name>
<dbReference type="Gene3D" id="1.20.5.1930">
    <property type="match status" value="1"/>
</dbReference>
<evidence type="ECO:0000256" key="3">
    <source>
        <dbReference type="ARBA" id="ARBA00023012"/>
    </source>
</evidence>
<keyword evidence="8" id="KW-1185">Reference proteome</keyword>
<dbReference type="CDD" id="cd16917">
    <property type="entry name" value="HATPase_UhpB-NarQ-NarX-like"/>
    <property type="match status" value="1"/>
</dbReference>
<feature type="transmembrane region" description="Helical" evidence="5">
    <location>
        <begin position="174"/>
        <end position="194"/>
    </location>
</feature>
<protein>
    <submittedName>
        <fullName evidence="7">Sensor histidine kinase</fullName>
    </submittedName>
</protein>
<dbReference type="PANTHER" id="PTHR24421:SF62">
    <property type="entry name" value="SENSORY TRANSDUCTION HISTIDINE KINASE"/>
    <property type="match status" value="1"/>
</dbReference>
<feature type="transmembrane region" description="Helical" evidence="5">
    <location>
        <begin position="49"/>
        <end position="66"/>
    </location>
</feature>
<dbReference type="InterPro" id="IPR005467">
    <property type="entry name" value="His_kinase_dom"/>
</dbReference>
<evidence type="ECO:0000256" key="5">
    <source>
        <dbReference type="SAM" id="Phobius"/>
    </source>
</evidence>
<evidence type="ECO:0000256" key="4">
    <source>
        <dbReference type="SAM" id="MobiDB-lite"/>
    </source>
</evidence>
<dbReference type="SUPFAM" id="SSF55874">
    <property type="entry name" value="ATPase domain of HSP90 chaperone/DNA topoisomerase II/histidine kinase"/>
    <property type="match status" value="1"/>
</dbReference>
<dbReference type="InterPro" id="IPR003594">
    <property type="entry name" value="HATPase_dom"/>
</dbReference>
<dbReference type="RefSeq" id="WP_343922674.1">
    <property type="nucleotide sequence ID" value="NZ_BAAAIR010000025.1"/>
</dbReference>
<dbReference type="PROSITE" id="PS50109">
    <property type="entry name" value="HIS_KIN"/>
    <property type="match status" value="1"/>
</dbReference>
<feature type="transmembrane region" description="Helical" evidence="5">
    <location>
        <begin position="112"/>
        <end position="136"/>
    </location>
</feature>
<dbReference type="InterPro" id="IPR011712">
    <property type="entry name" value="Sig_transdc_His_kin_sub3_dim/P"/>
</dbReference>
<evidence type="ECO:0000256" key="1">
    <source>
        <dbReference type="ARBA" id="ARBA00022679"/>
    </source>
</evidence>
<dbReference type="InterPro" id="IPR036890">
    <property type="entry name" value="HATPase_C_sf"/>
</dbReference>
<evidence type="ECO:0000313" key="7">
    <source>
        <dbReference type="EMBL" id="MFC5299540.1"/>
    </source>
</evidence>
<dbReference type="Gene3D" id="3.30.565.10">
    <property type="entry name" value="Histidine kinase-like ATPase, C-terminal domain"/>
    <property type="match status" value="1"/>
</dbReference>
<dbReference type="EMBL" id="JBHSLN010000088">
    <property type="protein sequence ID" value="MFC5299540.1"/>
    <property type="molecule type" value="Genomic_DNA"/>
</dbReference>
<dbReference type="InterPro" id="IPR050482">
    <property type="entry name" value="Sensor_HK_TwoCompSys"/>
</dbReference>
<keyword evidence="2 7" id="KW-0418">Kinase</keyword>
<proteinExistence type="predicted"/>
<dbReference type="InterPro" id="IPR017205">
    <property type="entry name" value="Sig_transdc_His_kinase_ChrS"/>
</dbReference>
<gene>
    <name evidence="7" type="ORF">ACFPK8_18660</name>
</gene>
<reference evidence="8" key="1">
    <citation type="journal article" date="2019" name="Int. J. Syst. Evol. Microbiol.">
        <title>The Global Catalogue of Microorganisms (GCM) 10K type strain sequencing project: providing services to taxonomists for standard genome sequencing and annotation.</title>
        <authorList>
            <consortium name="The Broad Institute Genomics Platform"/>
            <consortium name="The Broad Institute Genome Sequencing Center for Infectious Disease"/>
            <person name="Wu L."/>
            <person name="Ma J."/>
        </authorList>
    </citation>
    <scope>NUCLEOTIDE SEQUENCE [LARGE SCALE GENOMIC DNA]</scope>
    <source>
        <strain evidence="8">CGMCC 1.16455</strain>
    </source>
</reference>